<protein>
    <submittedName>
        <fullName evidence="1">Uncharacterized protein</fullName>
    </submittedName>
</protein>
<dbReference type="EMBL" id="AGBW02009182">
    <property type="protein sequence ID" value="OWR51450.1"/>
    <property type="molecule type" value="Genomic_DNA"/>
</dbReference>
<dbReference type="KEGG" id="dpl:KGM_200550"/>
<name>A0A212FCJ7_DANPL</name>
<dbReference type="Proteomes" id="UP000007151">
    <property type="component" value="Unassembled WGS sequence"/>
</dbReference>
<evidence type="ECO:0000313" key="2">
    <source>
        <dbReference type="Proteomes" id="UP000007151"/>
    </source>
</evidence>
<comment type="caution">
    <text evidence="1">The sequence shown here is derived from an EMBL/GenBank/DDBJ whole genome shotgun (WGS) entry which is preliminary data.</text>
</comment>
<dbReference type="AlphaFoldDB" id="A0A212FCJ7"/>
<reference evidence="1 2" key="1">
    <citation type="journal article" date="2011" name="Cell">
        <title>The monarch butterfly genome yields insights into long-distance migration.</title>
        <authorList>
            <person name="Zhan S."/>
            <person name="Merlin C."/>
            <person name="Boore J.L."/>
            <person name="Reppert S.M."/>
        </authorList>
    </citation>
    <scope>NUCLEOTIDE SEQUENCE [LARGE SCALE GENOMIC DNA]</scope>
    <source>
        <strain evidence="1">F-2</strain>
    </source>
</reference>
<evidence type="ECO:0000313" key="1">
    <source>
        <dbReference type="EMBL" id="OWR51450.1"/>
    </source>
</evidence>
<accession>A0A212FCJ7</accession>
<gene>
    <name evidence="1" type="ORF">KGM_200550</name>
</gene>
<dbReference type="InParanoid" id="A0A212FCJ7"/>
<organism evidence="1 2">
    <name type="scientific">Danaus plexippus plexippus</name>
    <dbReference type="NCBI Taxonomy" id="278856"/>
    <lineage>
        <taxon>Eukaryota</taxon>
        <taxon>Metazoa</taxon>
        <taxon>Ecdysozoa</taxon>
        <taxon>Arthropoda</taxon>
        <taxon>Hexapoda</taxon>
        <taxon>Insecta</taxon>
        <taxon>Pterygota</taxon>
        <taxon>Neoptera</taxon>
        <taxon>Endopterygota</taxon>
        <taxon>Lepidoptera</taxon>
        <taxon>Glossata</taxon>
        <taxon>Ditrysia</taxon>
        <taxon>Papilionoidea</taxon>
        <taxon>Nymphalidae</taxon>
        <taxon>Danainae</taxon>
        <taxon>Danaini</taxon>
        <taxon>Danaina</taxon>
        <taxon>Danaus</taxon>
        <taxon>Danaus</taxon>
    </lineage>
</organism>
<keyword evidence="2" id="KW-1185">Reference proteome</keyword>
<proteinExistence type="predicted"/>
<sequence length="101" mass="11555">MFVNREQSYLISLRSLECNTAHGRPYSADVWTTHNKKFVVTTARTHRGGYIPEVVYYYIVPSAPGARPMRPRLPPPRGVLPHFCILLVLNADESYTQQSHI</sequence>